<proteinExistence type="predicted"/>
<dbReference type="EMBL" id="JAZDDF010000021">
    <property type="protein sequence ID" value="MEE1974270.1"/>
    <property type="molecule type" value="Genomic_DNA"/>
</dbReference>
<keyword evidence="2" id="KW-1185">Reference proteome</keyword>
<organism evidence="1 2">
    <name type="scientific">Maribacter flavus</name>
    <dbReference type="NCBI Taxonomy" id="1658664"/>
    <lineage>
        <taxon>Bacteria</taxon>
        <taxon>Pseudomonadati</taxon>
        <taxon>Bacteroidota</taxon>
        <taxon>Flavobacteriia</taxon>
        <taxon>Flavobacteriales</taxon>
        <taxon>Flavobacteriaceae</taxon>
        <taxon>Maribacter</taxon>
    </lineage>
</organism>
<comment type="caution">
    <text evidence="1">The sequence shown here is derived from an EMBL/GenBank/DDBJ whole genome shotgun (WGS) entry which is preliminary data.</text>
</comment>
<sequence>MKEIEKRLIDNGVRPTAMRILIYKYMADRDAAIALTDI</sequence>
<evidence type="ECO:0000313" key="2">
    <source>
        <dbReference type="Proteomes" id="UP001343698"/>
    </source>
</evidence>
<feature type="non-terminal residue" evidence="1">
    <location>
        <position position="38"/>
    </location>
</feature>
<accession>A0ABU7IMS5</accession>
<protein>
    <submittedName>
        <fullName evidence="1">Transcriptional repressor</fullName>
    </submittedName>
</protein>
<dbReference type="Proteomes" id="UP001343698">
    <property type="component" value="Unassembled WGS sequence"/>
</dbReference>
<name>A0ABU7IMS5_9FLAO</name>
<reference evidence="1 2" key="1">
    <citation type="submission" date="2024-01" db="EMBL/GenBank/DDBJ databases">
        <title>Maribacter spp. originated from different algae showed divergent polysaccharides utilization ability.</title>
        <authorList>
            <person name="Wang H."/>
            <person name="Wu Y."/>
        </authorList>
    </citation>
    <scope>NUCLEOTIDE SEQUENCE [LARGE SCALE GENOMIC DNA]</scope>
    <source>
        <strain evidence="1 2">KPT27_14</strain>
    </source>
</reference>
<gene>
    <name evidence="1" type="ORF">V1H85_17565</name>
</gene>
<evidence type="ECO:0000313" key="1">
    <source>
        <dbReference type="EMBL" id="MEE1974270.1"/>
    </source>
</evidence>